<feature type="region of interest" description="Disordered" evidence="2">
    <location>
        <begin position="536"/>
        <end position="562"/>
    </location>
</feature>
<evidence type="ECO:0000259" key="3">
    <source>
        <dbReference type="Pfam" id="PF07282"/>
    </source>
</evidence>
<accession>A0A9E1M0T3</accession>
<dbReference type="InterPro" id="IPR010095">
    <property type="entry name" value="Cas12f1-like_TNB"/>
</dbReference>
<proteinExistence type="predicted"/>
<reference evidence="4" key="1">
    <citation type="submission" date="2021-02" db="EMBL/GenBank/DDBJ databases">
        <title>Infant gut strain persistence is associated with maternal origin, phylogeny, and functional potential including surface adhesion and iron acquisition.</title>
        <authorList>
            <person name="Lou Y.C."/>
        </authorList>
    </citation>
    <scope>NUCLEOTIDE SEQUENCE</scope>
    <source>
        <strain evidence="4">L2_039_000G1_dasL2_039_000G1_maxbin2.maxbin.077</strain>
    </source>
</reference>
<feature type="domain" description="Cas12f1-like TNB" evidence="3">
    <location>
        <begin position="443"/>
        <end position="503"/>
    </location>
</feature>
<organism evidence="4 5">
    <name type="scientific">Faecalibacterium prausnitzii</name>
    <dbReference type="NCBI Taxonomy" id="853"/>
    <lineage>
        <taxon>Bacteria</taxon>
        <taxon>Bacillati</taxon>
        <taxon>Bacillota</taxon>
        <taxon>Clostridia</taxon>
        <taxon>Eubacteriales</taxon>
        <taxon>Oscillospiraceae</taxon>
        <taxon>Faecalibacterium</taxon>
    </lineage>
</organism>
<dbReference type="GO" id="GO:0003677">
    <property type="term" value="F:DNA binding"/>
    <property type="evidence" value="ECO:0007669"/>
    <property type="project" value="UniProtKB-KW"/>
</dbReference>
<dbReference type="Pfam" id="PF07282">
    <property type="entry name" value="Cas12f1-like_TNB"/>
    <property type="match status" value="1"/>
</dbReference>
<evidence type="ECO:0000313" key="4">
    <source>
        <dbReference type="EMBL" id="MBS6623116.1"/>
    </source>
</evidence>
<keyword evidence="1" id="KW-0238">DNA-binding</keyword>
<gene>
    <name evidence="4" type="ORF">KH315_13325</name>
</gene>
<evidence type="ECO:0000256" key="1">
    <source>
        <dbReference type="ARBA" id="ARBA00023125"/>
    </source>
</evidence>
<feature type="compositionally biased region" description="Basic residues" evidence="2">
    <location>
        <begin position="541"/>
        <end position="552"/>
    </location>
</feature>
<name>A0A9E1M0T3_9FIRM</name>
<dbReference type="AlphaFoldDB" id="A0A9E1M0T3"/>
<comment type="caution">
    <text evidence="4">The sequence shown here is derived from an EMBL/GenBank/DDBJ whole genome shotgun (WGS) entry which is preliminary data.</text>
</comment>
<evidence type="ECO:0000313" key="5">
    <source>
        <dbReference type="Proteomes" id="UP000811365"/>
    </source>
</evidence>
<evidence type="ECO:0000256" key="2">
    <source>
        <dbReference type="SAM" id="MobiDB-lite"/>
    </source>
</evidence>
<dbReference type="Proteomes" id="UP000811365">
    <property type="component" value="Unassembled WGS sequence"/>
</dbReference>
<protein>
    <submittedName>
        <fullName evidence="4">Transposase</fullName>
    </submittedName>
</protein>
<sequence length="562" mass="64287">MLCESFTSWRRLHAVKDCRLKRFKHAPAAQNQVRTIIREIDASALAPEDIRLLDDLLDGYGANVRHIMDLLKTRRYRRFCHGNLYQEFRKTLRAEHRAMQEKLPEEERAAHPLALGGMQGKVWKVSVEYACALYDRYWRGIQVRALQELRRKPFYQALTRAEQYYVACLLKSTGGMFFDMLDGRVPKPPAFPKSIQGSVAHAGALCAKVRATVRKLSRHLPVHGQNRSCVLAPREGYHPLRKSAPGDADGISIITAIPRRTVKVRVKGRGPIKKTIVLVRDGDRFFLHLSVPLKVKPLEKVPSAPAGYSHCTALDMGFTEVFTDDGGRQYGGGLGVLLTRMARELDDHCRKRRALWAAYRKAGPRKRQRLLKFNLGKKRWESRRERARREVENLINRALNHLLASRPSDVYLVEQFAESFDYSGMSREVRRRLSGWMRGVIADRLAFKVAERGARLVYVPANYTSQRCPVCSFVRRDQRSGDRFHCKHCGHKAQADGNAALNLLLAAHEPKIKRGMTCAQVDTVYRTEYEKKCRTEGKTPLPRRFRTSKRSAKGMCQKGNVK</sequence>
<dbReference type="EMBL" id="JAGZYH010000070">
    <property type="protein sequence ID" value="MBS6623116.1"/>
    <property type="molecule type" value="Genomic_DNA"/>
</dbReference>